<feature type="region of interest" description="Disordered" evidence="4">
    <location>
        <begin position="542"/>
        <end position="569"/>
    </location>
</feature>
<name>A0A918EHW1_9PSEU</name>
<dbReference type="InterPro" id="IPR001242">
    <property type="entry name" value="Condensation_dom"/>
</dbReference>
<comment type="caution">
    <text evidence="6">The sequence shown here is derived from an EMBL/GenBank/DDBJ whole genome shotgun (WGS) entry which is preliminary data.</text>
</comment>
<evidence type="ECO:0000313" key="6">
    <source>
        <dbReference type="EMBL" id="GGP79713.1"/>
    </source>
</evidence>
<dbReference type="Gene3D" id="3.30.559.30">
    <property type="entry name" value="Nonribosomal peptide synthetase, condensation domain"/>
    <property type="match status" value="1"/>
</dbReference>
<accession>A0A918EHW1</accession>
<dbReference type="AlphaFoldDB" id="A0A918EHW1"/>
<dbReference type="SUPFAM" id="SSF47336">
    <property type="entry name" value="ACP-like"/>
    <property type="match status" value="1"/>
</dbReference>
<dbReference type="Proteomes" id="UP000639606">
    <property type="component" value="Unassembled WGS sequence"/>
</dbReference>
<feature type="domain" description="Carrier" evidence="5">
    <location>
        <begin position="466"/>
        <end position="541"/>
    </location>
</feature>
<gene>
    <name evidence="6" type="ORF">GCM10010185_62030</name>
</gene>
<keyword evidence="7" id="KW-1185">Reference proteome</keyword>
<dbReference type="PANTHER" id="PTHR45527:SF1">
    <property type="entry name" value="FATTY ACID SYNTHASE"/>
    <property type="match status" value="1"/>
</dbReference>
<protein>
    <recommendedName>
        <fullName evidence="5">Carrier domain-containing protein</fullName>
    </recommendedName>
</protein>
<evidence type="ECO:0000313" key="7">
    <source>
        <dbReference type="Proteomes" id="UP000639606"/>
    </source>
</evidence>
<sequence length="569" mass="61510">MPDARAPRSGAHAPRGPGSDRSDWYPATPTQQGIWILDRIERLRPTYLLPSVLEFTGAVDCEVLTAAVARALARHPALRSRFRLDAAARRVDYRTDGSAPEVGFTDAVTDGWSSDEIERLVEALCYTPFELADEAPARAEVIRLGEDRVLLVLTVHHIVFDGVSRQLLVDEIGTTYRALVRGVEPELPTPPHPAEVQDRPEDGDGFAERVAGVVERLRGAPTSVTLPYDGDPEDPELSMVGATARTTVDADVTEAVLAVAAQEGCTAFMAGVALLAGTFARTTGQTDFLFAVVWPGRDDPAAADVIGMFMTTLVLRVRLDDGTTWRELLRAARTGGMEAFIDSDVPLDAIAAALDADRDMARPPLTPVLVNLAEDPAPLELSPGVVGHFQPLRPEYSKWDLALFVGLDRTTGRDRLELSLNHPAALFTAATTAQLLAELRSSAADLARDPEDTVQNQPSAEKIDLDDPAARLDLVRSIWREVLDTDQVDDDVSFFDAGGDSLRLVILVERLGQASGRALRTVDLFRAGTVRGQADLLAAPADTAGADRGSSRDRLLGAVRGRRTGDERR</sequence>
<dbReference type="InterPro" id="IPR020806">
    <property type="entry name" value="PKS_PP-bd"/>
</dbReference>
<dbReference type="GO" id="GO:0044550">
    <property type="term" value="P:secondary metabolite biosynthetic process"/>
    <property type="evidence" value="ECO:0007669"/>
    <property type="project" value="TreeGrafter"/>
</dbReference>
<dbReference type="GO" id="GO:0043041">
    <property type="term" value="P:amino acid activation for nonribosomal peptide biosynthetic process"/>
    <property type="evidence" value="ECO:0007669"/>
    <property type="project" value="TreeGrafter"/>
</dbReference>
<dbReference type="PANTHER" id="PTHR45527">
    <property type="entry name" value="NONRIBOSOMAL PEPTIDE SYNTHETASE"/>
    <property type="match status" value="1"/>
</dbReference>
<evidence type="ECO:0000259" key="5">
    <source>
        <dbReference type="PROSITE" id="PS50075"/>
    </source>
</evidence>
<dbReference type="PROSITE" id="PS50075">
    <property type="entry name" value="CARRIER"/>
    <property type="match status" value="1"/>
</dbReference>
<dbReference type="InterPro" id="IPR009081">
    <property type="entry name" value="PP-bd_ACP"/>
</dbReference>
<dbReference type="InterPro" id="IPR023213">
    <property type="entry name" value="CAT-like_dom_sf"/>
</dbReference>
<keyword evidence="2" id="KW-0596">Phosphopantetheine</keyword>
<dbReference type="Gene3D" id="3.30.559.10">
    <property type="entry name" value="Chloramphenicol acetyltransferase-like domain"/>
    <property type="match status" value="1"/>
</dbReference>
<dbReference type="Gene3D" id="1.10.1200.10">
    <property type="entry name" value="ACP-like"/>
    <property type="match status" value="1"/>
</dbReference>
<feature type="region of interest" description="Disordered" evidence="4">
    <location>
        <begin position="1"/>
        <end position="26"/>
    </location>
</feature>
<evidence type="ECO:0000256" key="1">
    <source>
        <dbReference type="ARBA" id="ARBA00001957"/>
    </source>
</evidence>
<evidence type="ECO:0000256" key="2">
    <source>
        <dbReference type="ARBA" id="ARBA00022450"/>
    </source>
</evidence>
<evidence type="ECO:0000256" key="4">
    <source>
        <dbReference type="SAM" id="MobiDB-lite"/>
    </source>
</evidence>
<evidence type="ECO:0000256" key="3">
    <source>
        <dbReference type="ARBA" id="ARBA00022553"/>
    </source>
</evidence>
<dbReference type="InterPro" id="IPR036736">
    <property type="entry name" value="ACP-like_sf"/>
</dbReference>
<reference evidence="6" key="1">
    <citation type="journal article" date="2014" name="Int. J. Syst. Evol. Microbiol.">
        <title>Complete genome sequence of Corynebacterium casei LMG S-19264T (=DSM 44701T), isolated from a smear-ripened cheese.</title>
        <authorList>
            <consortium name="US DOE Joint Genome Institute (JGI-PGF)"/>
            <person name="Walter F."/>
            <person name="Albersmeier A."/>
            <person name="Kalinowski J."/>
            <person name="Ruckert C."/>
        </authorList>
    </citation>
    <scope>NUCLEOTIDE SEQUENCE</scope>
    <source>
        <strain evidence="6">JCM 3313</strain>
    </source>
</reference>
<dbReference type="SMART" id="SM00823">
    <property type="entry name" value="PKS_PP"/>
    <property type="match status" value="1"/>
</dbReference>
<dbReference type="EMBL" id="BMRG01000019">
    <property type="protein sequence ID" value="GGP79713.1"/>
    <property type="molecule type" value="Genomic_DNA"/>
</dbReference>
<dbReference type="Pfam" id="PF00550">
    <property type="entry name" value="PP-binding"/>
    <property type="match status" value="1"/>
</dbReference>
<organism evidence="6 7">
    <name type="scientific">Saccharothrix coeruleofusca</name>
    <dbReference type="NCBI Taxonomy" id="33919"/>
    <lineage>
        <taxon>Bacteria</taxon>
        <taxon>Bacillati</taxon>
        <taxon>Actinomycetota</taxon>
        <taxon>Actinomycetes</taxon>
        <taxon>Pseudonocardiales</taxon>
        <taxon>Pseudonocardiaceae</taxon>
        <taxon>Saccharothrix</taxon>
    </lineage>
</organism>
<dbReference type="GO" id="GO:0008610">
    <property type="term" value="P:lipid biosynthetic process"/>
    <property type="evidence" value="ECO:0007669"/>
    <property type="project" value="UniProtKB-ARBA"/>
</dbReference>
<comment type="cofactor">
    <cofactor evidence="1">
        <name>pantetheine 4'-phosphate</name>
        <dbReference type="ChEBI" id="CHEBI:47942"/>
    </cofactor>
</comment>
<dbReference type="Pfam" id="PF00668">
    <property type="entry name" value="Condensation"/>
    <property type="match status" value="1"/>
</dbReference>
<proteinExistence type="predicted"/>
<dbReference type="GO" id="GO:0003824">
    <property type="term" value="F:catalytic activity"/>
    <property type="evidence" value="ECO:0007669"/>
    <property type="project" value="InterPro"/>
</dbReference>
<reference evidence="6" key="2">
    <citation type="submission" date="2020-09" db="EMBL/GenBank/DDBJ databases">
        <authorList>
            <person name="Sun Q."/>
            <person name="Ohkuma M."/>
        </authorList>
    </citation>
    <scope>NUCLEOTIDE SEQUENCE</scope>
    <source>
        <strain evidence="6">JCM 3313</strain>
    </source>
</reference>
<dbReference type="GO" id="GO:0005737">
    <property type="term" value="C:cytoplasm"/>
    <property type="evidence" value="ECO:0007669"/>
    <property type="project" value="TreeGrafter"/>
</dbReference>
<dbReference type="SUPFAM" id="SSF52777">
    <property type="entry name" value="CoA-dependent acyltransferases"/>
    <property type="match status" value="2"/>
</dbReference>
<keyword evidence="3" id="KW-0597">Phosphoprotein</keyword>
<dbReference type="GO" id="GO:0031177">
    <property type="term" value="F:phosphopantetheine binding"/>
    <property type="evidence" value="ECO:0007669"/>
    <property type="project" value="InterPro"/>
</dbReference>